<dbReference type="Proteomes" id="UP001387215">
    <property type="component" value="Unassembled WGS sequence"/>
</dbReference>
<organism evidence="3">
    <name type="scientific">Lysobacter firmicutimachus</name>
    <dbReference type="NCBI Taxonomy" id="1792846"/>
    <lineage>
        <taxon>Bacteria</taxon>
        <taxon>Pseudomonadati</taxon>
        <taxon>Pseudomonadota</taxon>
        <taxon>Gammaproteobacteria</taxon>
        <taxon>Lysobacterales</taxon>
        <taxon>Lysobacteraceae</taxon>
        <taxon>Lysobacter</taxon>
    </lineage>
</organism>
<evidence type="ECO:0000313" key="3">
    <source>
        <dbReference type="EMBL" id="XCO74245.1"/>
    </source>
</evidence>
<name>A0AAU8MPZ0_9GAMM</name>
<feature type="region of interest" description="Disordered" evidence="1">
    <location>
        <begin position="1"/>
        <end position="24"/>
    </location>
</feature>
<protein>
    <submittedName>
        <fullName evidence="3">Uncharacterized protein</fullName>
    </submittedName>
</protein>
<dbReference type="AlphaFoldDB" id="A0AAU8MPZ0"/>
<evidence type="ECO:0000313" key="2">
    <source>
        <dbReference type="EMBL" id="MEI2455303.1"/>
    </source>
</evidence>
<dbReference type="EMBL" id="CP159925">
    <property type="protein sequence ID" value="XCO74245.1"/>
    <property type="molecule type" value="Genomic_DNA"/>
</dbReference>
<reference evidence="2 4" key="1">
    <citation type="submission" date="2024-02" db="EMBL/GenBank/DDBJ databases">
        <title>Lysobacter Genome Sequencing and Mining.</title>
        <authorList>
            <person name="Bierman J."/>
            <person name="Walker M.C."/>
        </authorList>
    </citation>
    <scope>NUCLEOTIDE SEQUENCE [LARGE SCALE GENOMIC DNA]</scope>
    <source>
        <strain evidence="2 4">PB6250</strain>
    </source>
</reference>
<reference evidence="3" key="2">
    <citation type="submission" date="2024-06" db="EMBL/GenBank/DDBJ databases">
        <authorList>
            <person name="Li S."/>
        </authorList>
    </citation>
    <scope>NUCLEOTIDE SEQUENCE</scope>
    <source>
        <strain evidence="3">SR10</strain>
    </source>
</reference>
<evidence type="ECO:0000256" key="1">
    <source>
        <dbReference type="SAM" id="MobiDB-lite"/>
    </source>
</evidence>
<evidence type="ECO:0000313" key="4">
    <source>
        <dbReference type="Proteomes" id="UP001387215"/>
    </source>
</evidence>
<accession>A0AAU8MPZ0</accession>
<dbReference type="RefSeq" id="WP_186442651.1">
    <property type="nucleotide sequence ID" value="NZ_CP159925.1"/>
</dbReference>
<dbReference type="EMBL" id="JBANDL010000002">
    <property type="protein sequence ID" value="MEI2455303.1"/>
    <property type="molecule type" value="Genomic_DNA"/>
</dbReference>
<keyword evidence="4" id="KW-1185">Reference proteome</keyword>
<sequence>MAKEIAMQATPRHPGVPVEETTGGARGFMNTAASLVASAVRHREDGR</sequence>
<gene>
    <name evidence="3" type="ORF">ABU614_17965</name>
    <name evidence="2" type="ORF">V2J18_11500</name>
</gene>
<proteinExistence type="predicted"/>